<comment type="caution">
    <text evidence="4">The sequence shown here is derived from an EMBL/GenBank/DDBJ whole genome shotgun (WGS) entry which is preliminary data.</text>
</comment>
<gene>
    <name evidence="4" type="ORF">Mgra_00005624</name>
</gene>
<evidence type="ECO:0000313" key="4">
    <source>
        <dbReference type="EMBL" id="KAF7635026.1"/>
    </source>
</evidence>
<dbReference type="Proteomes" id="UP000605970">
    <property type="component" value="Unassembled WGS sequence"/>
</dbReference>
<organism evidence="4 5">
    <name type="scientific">Meloidogyne graminicola</name>
    <dbReference type="NCBI Taxonomy" id="189291"/>
    <lineage>
        <taxon>Eukaryota</taxon>
        <taxon>Metazoa</taxon>
        <taxon>Ecdysozoa</taxon>
        <taxon>Nematoda</taxon>
        <taxon>Chromadorea</taxon>
        <taxon>Rhabditida</taxon>
        <taxon>Tylenchina</taxon>
        <taxon>Tylenchomorpha</taxon>
        <taxon>Tylenchoidea</taxon>
        <taxon>Meloidogynidae</taxon>
        <taxon>Meloidogyninae</taxon>
        <taxon>Meloidogyne</taxon>
    </lineage>
</organism>
<name>A0A8S9ZPM1_9BILA</name>
<dbReference type="InterPro" id="IPR009643">
    <property type="entry name" value="HS1-bd"/>
</dbReference>
<dbReference type="PANTHER" id="PTHR19424:SF0">
    <property type="entry name" value="HEAT SHOCK FACTOR BINDING PROTEIN 1"/>
    <property type="match status" value="1"/>
</dbReference>
<accession>A0A8S9ZPM1</accession>
<dbReference type="PANTHER" id="PTHR19424">
    <property type="entry name" value="HEAT SHOCK FACTOR BINDING PROTEIN 1"/>
    <property type="match status" value="1"/>
</dbReference>
<dbReference type="GO" id="GO:0005634">
    <property type="term" value="C:nucleus"/>
    <property type="evidence" value="ECO:0007669"/>
    <property type="project" value="TreeGrafter"/>
</dbReference>
<dbReference type="GO" id="GO:0005829">
    <property type="term" value="C:cytosol"/>
    <property type="evidence" value="ECO:0007669"/>
    <property type="project" value="TreeGrafter"/>
</dbReference>
<dbReference type="EMBL" id="JABEBT010000048">
    <property type="protein sequence ID" value="KAF7635026.1"/>
    <property type="molecule type" value="Genomic_DNA"/>
</dbReference>
<feature type="compositionally biased region" description="Basic and acidic residues" evidence="3">
    <location>
        <begin position="1"/>
        <end position="18"/>
    </location>
</feature>
<dbReference type="GO" id="GO:0003714">
    <property type="term" value="F:transcription corepressor activity"/>
    <property type="evidence" value="ECO:0007669"/>
    <property type="project" value="InterPro"/>
</dbReference>
<comment type="similarity">
    <text evidence="1">Belongs to the HSBP1 family.</text>
</comment>
<dbReference type="Gene3D" id="1.20.5.430">
    <property type="match status" value="1"/>
</dbReference>
<protein>
    <recommendedName>
        <fullName evidence="6">Heat shock factor binding protein 1</fullName>
    </recommendedName>
</protein>
<evidence type="ECO:0000313" key="5">
    <source>
        <dbReference type="Proteomes" id="UP000605970"/>
    </source>
</evidence>
<proteinExistence type="inferred from homology"/>
<reference evidence="4" key="1">
    <citation type="journal article" date="2020" name="Ecol. Evol.">
        <title>Genome structure and content of the rice root-knot nematode (Meloidogyne graminicola).</title>
        <authorList>
            <person name="Phan N.T."/>
            <person name="Danchin E.G.J."/>
            <person name="Klopp C."/>
            <person name="Perfus-Barbeoch L."/>
            <person name="Kozlowski D.K."/>
            <person name="Koutsovoulos G.D."/>
            <person name="Lopez-Roques C."/>
            <person name="Bouchez O."/>
            <person name="Zahm M."/>
            <person name="Besnard G."/>
            <person name="Bellafiore S."/>
        </authorList>
    </citation>
    <scope>NUCLEOTIDE SEQUENCE</scope>
    <source>
        <strain evidence="4">VN-18</strain>
    </source>
</reference>
<evidence type="ECO:0000256" key="3">
    <source>
        <dbReference type="SAM" id="MobiDB-lite"/>
    </source>
</evidence>
<dbReference type="GO" id="GO:0070370">
    <property type="term" value="P:cellular heat acclimation"/>
    <property type="evidence" value="ECO:0007669"/>
    <property type="project" value="TreeGrafter"/>
</dbReference>
<keyword evidence="2" id="KW-0175">Coiled coil</keyword>
<dbReference type="OrthoDB" id="4159489at2759"/>
<sequence>MVDPNSKETLADTEKDSQDVIASPDSKELENITKMIENVLKETQERFQTASDQIIQRIDAMSSRVDELEKTVLELIEETGTSRENAND</sequence>
<evidence type="ECO:0008006" key="6">
    <source>
        <dbReference type="Google" id="ProtNLM"/>
    </source>
</evidence>
<dbReference type="AlphaFoldDB" id="A0A8S9ZPM1"/>
<dbReference type="Pfam" id="PF06825">
    <property type="entry name" value="HSBP1"/>
    <property type="match status" value="1"/>
</dbReference>
<evidence type="ECO:0000256" key="2">
    <source>
        <dbReference type="SAM" id="Coils"/>
    </source>
</evidence>
<feature type="region of interest" description="Disordered" evidence="3">
    <location>
        <begin position="1"/>
        <end position="24"/>
    </location>
</feature>
<evidence type="ECO:0000256" key="1">
    <source>
        <dbReference type="ARBA" id="ARBA00006349"/>
    </source>
</evidence>
<keyword evidence="5" id="KW-1185">Reference proteome</keyword>
<feature type="coiled-coil region" evidence="2">
    <location>
        <begin position="26"/>
        <end position="78"/>
    </location>
</feature>